<keyword evidence="2" id="KW-0446">Lipid-binding</keyword>
<dbReference type="InterPro" id="IPR000582">
    <property type="entry name" value="Acyl-CoA-binding_protein"/>
</dbReference>
<dbReference type="OrthoDB" id="346910at2759"/>
<comment type="similarity">
    <text evidence="1">Belongs to the ACBP family.</text>
</comment>
<dbReference type="STRING" id="401625.A0A0N7L8X3"/>
<organism evidence="4 5">
    <name type="scientific">Ceraceosorus bombacis</name>
    <dbReference type="NCBI Taxonomy" id="401625"/>
    <lineage>
        <taxon>Eukaryota</taxon>
        <taxon>Fungi</taxon>
        <taxon>Dikarya</taxon>
        <taxon>Basidiomycota</taxon>
        <taxon>Ustilaginomycotina</taxon>
        <taxon>Exobasidiomycetes</taxon>
        <taxon>Ceraceosorales</taxon>
        <taxon>Ceraceosoraceae</taxon>
        <taxon>Ceraceosorus</taxon>
    </lineage>
</organism>
<dbReference type="GO" id="GO:0000062">
    <property type="term" value="F:fatty-acyl-CoA binding"/>
    <property type="evidence" value="ECO:0007669"/>
    <property type="project" value="InterPro"/>
</dbReference>
<dbReference type="SUPFAM" id="SSF47027">
    <property type="entry name" value="Acyl-CoA binding protein"/>
    <property type="match status" value="1"/>
</dbReference>
<dbReference type="InterPro" id="IPR035984">
    <property type="entry name" value="Acyl-CoA-binding_sf"/>
</dbReference>
<sequence>MSSAQFDKAVSIIGSMPKDGPVQPSQSDQLTFYGLFKQVSNGDVNTSRPGMMDFTGKAKWDAWKSREGLSADEAKKEYVDHLLALLDKHSDNEDAKKWADEIRAA</sequence>
<dbReference type="EMBL" id="CCYA01000118">
    <property type="protein sequence ID" value="CEH12186.1"/>
    <property type="molecule type" value="Genomic_DNA"/>
</dbReference>
<proteinExistence type="inferred from homology"/>
<evidence type="ECO:0000256" key="2">
    <source>
        <dbReference type="ARBA" id="ARBA00023121"/>
    </source>
</evidence>
<evidence type="ECO:0000313" key="4">
    <source>
        <dbReference type="EMBL" id="CEH12186.1"/>
    </source>
</evidence>
<dbReference type="Proteomes" id="UP000054845">
    <property type="component" value="Unassembled WGS sequence"/>
</dbReference>
<dbReference type="PANTHER" id="PTHR23310:SF62">
    <property type="entry name" value="ACYL-COA BINDING PROTEIN 1, ISOFORM A"/>
    <property type="match status" value="1"/>
</dbReference>
<dbReference type="Gene3D" id="1.20.80.10">
    <property type="match status" value="1"/>
</dbReference>
<feature type="domain" description="ACB" evidence="3">
    <location>
        <begin position="2"/>
        <end position="91"/>
    </location>
</feature>
<keyword evidence="5" id="KW-1185">Reference proteome</keyword>
<dbReference type="GO" id="GO:0006631">
    <property type="term" value="P:fatty acid metabolic process"/>
    <property type="evidence" value="ECO:0007669"/>
    <property type="project" value="TreeGrafter"/>
</dbReference>
<name>A0A0N7L8X3_9BASI</name>
<evidence type="ECO:0000256" key="1">
    <source>
        <dbReference type="ARBA" id="ARBA00005567"/>
    </source>
</evidence>
<protein>
    <submittedName>
        <fullName evidence="4">Acyl-coa-binding protein</fullName>
    </submittedName>
</protein>
<dbReference type="PROSITE" id="PS51228">
    <property type="entry name" value="ACB_2"/>
    <property type="match status" value="1"/>
</dbReference>
<dbReference type="PRINTS" id="PR00689">
    <property type="entry name" value="ACOABINDINGP"/>
</dbReference>
<evidence type="ECO:0000259" key="3">
    <source>
        <dbReference type="PROSITE" id="PS51228"/>
    </source>
</evidence>
<reference evidence="4 5" key="1">
    <citation type="submission" date="2014-09" db="EMBL/GenBank/DDBJ databases">
        <authorList>
            <person name="Magalhaes I.L.F."/>
            <person name="Oliveira U."/>
            <person name="Santos F.R."/>
            <person name="Vidigal T.H.D.A."/>
            <person name="Brescovit A.D."/>
            <person name="Santos A.J."/>
        </authorList>
    </citation>
    <scope>NUCLEOTIDE SEQUENCE [LARGE SCALE GENOMIC DNA]</scope>
</reference>
<dbReference type="FunFam" id="1.20.80.10:FF:000010">
    <property type="entry name" value="Acyl-CoA-binding domain-containing protein 5"/>
    <property type="match status" value="1"/>
</dbReference>
<dbReference type="PANTHER" id="PTHR23310">
    <property type="entry name" value="ACYL-COA-BINDING PROTEIN, ACBP"/>
    <property type="match status" value="1"/>
</dbReference>
<accession>A0A0N7L8X3</accession>
<evidence type="ECO:0000313" key="5">
    <source>
        <dbReference type="Proteomes" id="UP000054845"/>
    </source>
</evidence>
<dbReference type="AlphaFoldDB" id="A0A0N7L8X3"/>
<dbReference type="InterPro" id="IPR014352">
    <property type="entry name" value="FERM/acyl-CoA-bd_prot_sf"/>
</dbReference>
<dbReference type="Pfam" id="PF00887">
    <property type="entry name" value="ACBP"/>
    <property type="match status" value="1"/>
</dbReference>